<dbReference type="Pfam" id="PF09832">
    <property type="entry name" value="DUF2059"/>
    <property type="match status" value="1"/>
</dbReference>
<evidence type="ECO:0000259" key="2">
    <source>
        <dbReference type="Pfam" id="PF09832"/>
    </source>
</evidence>
<keyword evidence="1" id="KW-0732">Signal</keyword>
<evidence type="ECO:0000313" key="3">
    <source>
        <dbReference type="EMBL" id="MDU9006389.1"/>
    </source>
</evidence>
<dbReference type="RefSeq" id="WP_316781393.1">
    <property type="nucleotide sequence ID" value="NZ_JASMWN010000023.1"/>
</dbReference>
<organism evidence="3 4">
    <name type="scientific">Sedimentitalea todarodis</name>
    <dbReference type="NCBI Taxonomy" id="1631240"/>
    <lineage>
        <taxon>Bacteria</taxon>
        <taxon>Pseudomonadati</taxon>
        <taxon>Pseudomonadota</taxon>
        <taxon>Alphaproteobacteria</taxon>
        <taxon>Rhodobacterales</taxon>
        <taxon>Paracoccaceae</taxon>
        <taxon>Sedimentitalea</taxon>
    </lineage>
</organism>
<proteinExistence type="predicted"/>
<feature type="signal peptide" evidence="1">
    <location>
        <begin position="1"/>
        <end position="22"/>
    </location>
</feature>
<evidence type="ECO:0000313" key="4">
    <source>
        <dbReference type="Proteomes" id="UP001255416"/>
    </source>
</evidence>
<dbReference type="InterPro" id="IPR018637">
    <property type="entry name" value="DUF2059"/>
</dbReference>
<evidence type="ECO:0000256" key="1">
    <source>
        <dbReference type="SAM" id="SignalP"/>
    </source>
</evidence>
<reference evidence="4" key="1">
    <citation type="submission" date="2023-05" db="EMBL/GenBank/DDBJ databases">
        <title>Sedimentitalea sp. nov. JM2-8.</title>
        <authorList>
            <person name="Huang J."/>
        </authorList>
    </citation>
    <scope>NUCLEOTIDE SEQUENCE [LARGE SCALE GENOMIC DNA]</scope>
    <source>
        <strain evidence="4">KHS03</strain>
    </source>
</reference>
<sequence>MRLRRLATGLAALLMQASTAFADLPEEELARVLRVDEVASILRDEGLRYGVELEADMLGGGGGRYFQDRVAALYDADAMSEALTAALVQTLDTAQMRAVVDFFDTDEGQRILTLENAGRVAMADPAVEGLARATYQDLAGSDDPHLADVERFVDINDLIERNVTSGLESNYHFFRGLADGGGTRMGEDEILSEVWAQADGLRADTTSWIYGFLLMAYQPLSGDALQSYSDFSATSTGQALNQALFNGFDQIYNDISYKLGLAVAQAMNGSDI</sequence>
<keyword evidence="4" id="KW-1185">Reference proteome</keyword>
<protein>
    <submittedName>
        <fullName evidence="3">DUF2059 domain-containing protein</fullName>
    </submittedName>
</protein>
<dbReference type="Proteomes" id="UP001255416">
    <property type="component" value="Unassembled WGS sequence"/>
</dbReference>
<comment type="caution">
    <text evidence="3">The sequence shown here is derived from an EMBL/GenBank/DDBJ whole genome shotgun (WGS) entry which is preliminary data.</text>
</comment>
<feature type="chain" id="PRO_5046904925" evidence="1">
    <location>
        <begin position="23"/>
        <end position="272"/>
    </location>
</feature>
<feature type="domain" description="DUF2059" evidence="2">
    <location>
        <begin position="77"/>
        <end position="133"/>
    </location>
</feature>
<accession>A0ABU3VL31</accession>
<dbReference type="EMBL" id="JASMWN010000023">
    <property type="protein sequence ID" value="MDU9006389.1"/>
    <property type="molecule type" value="Genomic_DNA"/>
</dbReference>
<name>A0ABU3VL31_9RHOB</name>
<gene>
    <name evidence="3" type="ORF">QO231_21385</name>
</gene>